<feature type="domain" description="Prephenate dehydratase" evidence="9">
    <location>
        <begin position="4"/>
        <end position="181"/>
    </location>
</feature>
<dbReference type="CDD" id="cd04905">
    <property type="entry name" value="ACT_CM-PDT"/>
    <property type="match status" value="1"/>
</dbReference>
<evidence type="ECO:0000259" key="9">
    <source>
        <dbReference type="PROSITE" id="PS51171"/>
    </source>
</evidence>
<dbReference type="PIRSF" id="PIRSF001500">
    <property type="entry name" value="Chor_mut_pdt_Ppr"/>
    <property type="match status" value="1"/>
</dbReference>
<reference evidence="11 12" key="1">
    <citation type="submission" date="2018-06" db="EMBL/GenBank/DDBJ databases">
        <title>Draft genome sequence of Burkholderia reimsis strain BE51 isolated from a French agricultural soil.</title>
        <authorList>
            <person name="Esmaeel Q."/>
        </authorList>
    </citation>
    <scope>NUCLEOTIDE SEQUENCE [LARGE SCALE GENOMIC DNA]</scope>
    <source>
        <strain evidence="11 12">BE51</strain>
    </source>
</reference>
<dbReference type="InterPro" id="IPR002912">
    <property type="entry name" value="ACT_dom"/>
</dbReference>
<sequence>MSQKIITLGPRGTFSEAASRIFASEQEGAFEIEYQPSIDEVFAAFDESAAYCVVPIENLSEGCIPLVLGNIERHDLTIVWEHLLPVRFSFISKCSDLSEVSEVYVQFVAHGQCSRFINSLKNVHITTTQSNSESMNRLMESSQPCGAIVPSISYEPGSTEIEIQNVTDRLNNTTRFIALSRDDLSSLHAGRIYKTSILIKDAKNRPGSLSEILNCFASRGINLVSIVSRPTGNIFGEYSFYVDADGHAADADLKAALDELGNHNFVRCLGSYVKSRDPWDDNASSK</sequence>
<comment type="caution">
    <text evidence="11">The sequence shown here is derived from an EMBL/GenBank/DDBJ whole genome shotgun (WGS) entry which is preliminary data.</text>
</comment>
<dbReference type="PANTHER" id="PTHR21022">
    <property type="entry name" value="PREPHENATE DEHYDRATASE P PROTEIN"/>
    <property type="match status" value="1"/>
</dbReference>
<comment type="pathway">
    <text evidence="1">Amino-acid biosynthesis; L-phenylalanine biosynthesis; phenylpyruvate from prephenate: step 1/1.</text>
</comment>
<dbReference type="Proteomes" id="UP000252458">
    <property type="component" value="Unassembled WGS sequence"/>
</dbReference>
<dbReference type="PANTHER" id="PTHR21022:SF19">
    <property type="entry name" value="PREPHENATE DEHYDRATASE-RELATED"/>
    <property type="match status" value="1"/>
</dbReference>
<dbReference type="EC" id="4.2.1.51" evidence="2"/>
<dbReference type="SUPFAM" id="SSF55021">
    <property type="entry name" value="ACT-like"/>
    <property type="match status" value="1"/>
</dbReference>
<evidence type="ECO:0000313" key="11">
    <source>
        <dbReference type="EMBL" id="RBB40900.1"/>
    </source>
</evidence>
<dbReference type="Pfam" id="PF00800">
    <property type="entry name" value="PDT"/>
    <property type="match status" value="1"/>
</dbReference>
<evidence type="ECO:0000313" key="12">
    <source>
        <dbReference type="Proteomes" id="UP000252458"/>
    </source>
</evidence>
<dbReference type="EMBL" id="QMFZ01000005">
    <property type="protein sequence ID" value="RBB40900.1"/>
    <property type="molecule type" value="Genomic_DNA"/>
</dbReference>
<organism evidence="11 12">
    <name type="scientific">Burkholderia reimsis</name>
    <dbReference type="NCBI Taxonomy" id="2234132"/>
    <lineage>
        <taxon>Bacteria</taxon>
        <taxon>Pseudomonadati</taxon>
        <taxon>Pseudomonadota</taxon>
        <taxon>Betaproteobacteria</taxon>
        <taxon>Burkholderiales</taxon>
        <taxon>Burkholderiaceae</taxon>
        <taxon>Burkholderia</taxon>
    </lineage>
</organism>
<evidence type="ECO:0000259" key="10">
    <source>
        <dbReference type="PROSITE" id="PS51671"/>
    </source>
</evidence>
<dbReference type="Gene3D" id="3.40.190.10">
    <property type="entry name" value="Periplasmic binding protein-like II"/>
    <property type="match status" value="2"/>
</dbReference>
<evidence type="ECO:0000256" key="5">
    <source>
        <dbReference type="ARBA" id="ARBA00023222"/>
    </source>
</evidence>
<keyword evidence="5" id="KW-0584">Phenylalanine biosynthesis</keyword>
<dbReference type="InterPro" id="IPR045865">
    <property type="entry name" value="ACT-like_dom_sf"/>
</dbReference>
<name>A0A365QYJ2_9BURK</name>
<gene>
    <name evidence="11" type="ORF">DPV79_08130</name>
</gene>
<proteinExistence type="predicted"/>
<keyword evidence="4" id="KW-0057">Aromatic amino acid biosynthesis</keyword>
<dbReference type="UniPathway" id="UPA00121">
    <property type="reaction ID" value="UER00345"/>
</dbReference>
<protein>
    <recommendedName>
        <fullName evidence="2">prephenate dehydratase</fullName>
        <ecNumber evidence="2">4.2.1.51</ecNumber>
    </recommendedName>
</protein>
<dbReference type="Pfam" id="PF01842">
    <property type="entry name" value="ACT"/>
    <property type="match status" value="1"/>
</dbReference>
<feature type="site" description="Essential for prephenate dehydratase activity" evidence="8">
    <location>
        <position position="174"/>
    </location>
</feature>
<dbReference type="InterPro" id="IPR008242">
    <property type="entry name" value="Chor_mutase/pphenate_deHydtase"/>
</dbReference>
<evidence type="ECO:0000256" key="2">
    <source>
        <dbReference type="ARBA" id="ARBA00013147"/>
    </source>
</evidence>
<keyword evidence="3" id="KW-0028">Amino-acid biosynthesis</keyword>
<dbReference type="AlphaFoldDB" id="A0A365QYJ2"/>
<keyword evidence="12" id="KW-1185">Reference proteome</keyword>
<evidence type="ECO:0000256" key="4">
    <source>
        <dbReference type="ARBA" id="ARBA00023141"/>
    </source>
</evidence>
<accession>A0A365QYJ2</accession>
<dbReference type="PROSITE" id="PS51171">
    <property type="entry name" value="PREPHENATE_DEHYDR_3"/>
    <property type="match status" value="1"/>
</dbReference>
<comment type="catalytic activity">
    <reaction evidence="7">
        <text>prephenate + H(+) = 3-phenylpyruvate + CO2 + H2O</text>
        <dbReference type="Rhea" id="RHEA:21648"/>
        <dbReference type="ChEBI" id="CHEBI:15377"/>
        <dbReference type="ChEBI" id="CHEBI:15378"/>
        <dbReference type="ChEBI" id="CHEBI:16526"/>
        <dbReference type="ChEBI" id="CHEBI:18005"/>
        <dbReference type="ChEBI" id="CHEBI:29934"/>
        <dbReference type="EC" id="4.2.1.51"/>
    </reaction>
</comment>
<evidence type="ECO:0000256" key="1">
    <source>
        <dbReference type="ARBA" id="ARBA00004741"/>
    </source>
</evidence>
<dbReference type="SUPFAM" id="SSF53850">
    <property type="entry name" value="Periplasmic binding protein-like II"/>
    <property type="match status" value="1"/>
</dbReference>
<feature type="domain" description="ACT" evidence="10">
    <location>
        <begin position="197"/>
        <end position="273"/>
    </location>
</feature>
<dbReference type="GO" id="GO:0004664">
    <property type="term" value="F:prephenate dehydratase activity"/>
    <property type="evidence" value="ECO:0007669"/>
    <property type="project" value="UniProtKB-EC"/>
</dbReference>
<evidence type="ECO:0000256" key="8">
    <source>
        <dbReference type="PIRSR" id="PIRSR001500-2"/>
    </source>
</evidence>
<dbReference type="Gene3D" id="3.30.70.260">
    <property type="match status" value="1"/>
</dbReference>
<dbReference type="GO" id="GO:0009094">
    <property type="term" value="P:L-phenylalanine biosynthetic process"/>
    <property type="evidence" value="ECO:0007669"/>
    <property type="project" value="UniProtKB-UniPathway"/>
</dbReference>
<dbReference type="GO" id="GO:0005737">
    <property type="term" value="C:cytoplasm"/>
    <property type="evidence" value="ECO:0007669"/>
    <property type="project" value="TreeGrafter"/>
</dbReference>
<dbReference type="InterPro" id="IPR001086">
    <property type="entry name" value="Preph_deHydtase"/>
</dbReference>
<evidence type="ECO:0000256" key="3">
    <source>
        <dbReference type="ARBA" id="ARBA00022605"/>
    </source>
</evidence>
<dbReference type="PROSITE" id="PS51671">
    <property type="entry name" value="ACT"/>
    <property type="match status" value="1"/>
</dbReference>
<keyword evidence="6" id="KW-0456">Lyase</keyword>
<evidence type="ECO:0000256" key="6">
    <source>
        <dbReference type="ARBA" id="ARBA00023239"/>
    </source>
</evidence>
<evidence type="ECO:0000256" key="7">
    <source>
        <dbReference type="ARBA" id="ARBA00047848"/>
    </source>
</evidence>